<accession>A0A445FS95</accession>
<gene>
    <name evidence="5" type="ORF">D0Y65_048252</name>
</gene>
<keyword evidence="6" id="KW-1185">Reference proteome</keyword>
<protein>
    <recommendedName>
        <fullName evidence="2">RING-type E3 ubiquitin transferase</fullName>
        <ecNumber evidence="2">2.3.2.27</ecNumber>
    </recommendedName>
</protein>
<organism evidence="5 6">
    <name type="scientific">Glycine soja</name>
    <name type="common">Wild soybean</name>
    <dbReference type="NCBI Taxonomy" id="3848"/>
    <lineage>
        <taxon>Eukaryota</taxon>
        <taxon>Viridiplantae</taxon>
        <taxon>Streptophyta</taxon>
        <taxon>Embryophyta</taxon>
        <taxon>Tracheophyta</taxon>
        <taxon>Spermatophyta</taxon>
        <taxon>Magnoliopsida</taxon>
        <taxon>eudicotyledons</taxon>
        <taxon>Gunneridae</taxon>
        <taxon>Pentapetalae</taxon>
        <taxon>rosids</taxon>
        <taxon>fabids</taxon>
        <taxon>Fabales</taxon>
        <taxon>Fabaceae</taxon>
        <taxon>Papilionoideae</taxon>
        <taxon>50 kb inversion clade</taxon>
        <taxon>NPAAA clade</taxon>
        <taxon>indigoferoid/millettioid clade</taxon>
        <taxon>Phaseoleae</taxon>
        <taxon>Glycine</taxon>
        <taxon>Glycine subgen. Soja</taxon>
    </lineage>
</organism>
<comment type="caution">
    <text evidence="5">The sequence shown here is derived from an EMBL/GenBank/DDBJ whole genome shotgun (WGS) entry which is preliminary data.</text>
</comment>
<dbReference type="Pfam" id="PF00069">
    <property type="entry name" value="Pkinase"/>
    <property type="match status" value="1"/>
</dbReference>
<evidence type="ECO:0000256" key="1">
    <source>
        <dbReference type="ARBA" id="ARBA00000900"/>
    </source>
</evidence>
<reference evidence="5 6" key="1">
    <citation type="submission" date="2018-09" db="EMBL/GenBank/DDBJ databases">
        <title>A high-quality reference genome of wild soybean provides a powerful tool to mine soybean genomes.</title>
        <authorList>
            <person name="Xie M."/>
            <person name="Chung C.Y.L."/>
            <person name="Li M.-W."/>
            <person name="Wong F.-L."/>
            <person name="Chan T.-F."/>
            <person name="Lam H.-M."/>
        </authorList>
    </citation>
    <scope>NUCLEOTIDE SEQUENCE [LARGE SCALE GENOMIC DNA]</scope>
    <source>
        <strain evidence="6">cv. W05</strain>
        <tissue evidence="5">Hypocotyl of etiolated seedlings</tissue>
    </source>
</reference>
<evidence type="ECO:0000313" key="5">
    <source>
        <dbReference type="EMBL" id="RZB51751.1"/>
    </source>
</evidence>
<dbReference type="EMBL" id="QZWG01000018">
    <property type="protein sequence ID" value="RZB51752.1"/>
    <property type="molecule type" value="Genomic_DNA"/>
</dbReference>
<evidence type="ECO:0000259" key="4">
    <source>
        <dbReference type="PROSITE" id="PS50011"/>
    </source>
</evidence>
<dbReference type="PANTHER" id="PTHR45647">
    <property type="entry name" value="OS02G0152300 PROTEIN"/>
    <property type="match status" value="1"/>
</dbReference>
<comment type="catalytic activity">
    <reaction evidence="1">
        <text>S-ubiquitinyl-[E2 ubiquitin-conjugating enzyme]-L-cysteine + [acceptor protein]-L-lysine = [E2 ubiquitin-conjugating enzyme]-L-cysteine + N(6)-ubiquitinyl-[acceptor protein]-L-lysine.</text>
        <dbReference type="EC" id="2.3.2.27"/>
    </reaction>
</comment>
<evidence type="ECO:0000313" key="6">
    <source>
        <dbReference type="Proteomes" id="UP000289340"/>
    </source>
</evidence>
<keyword evidence="3" id="KW-0833">Ubl conjugation pathway</keyword>
<dbReference type="SUPFAM" id="SSF56112">
    <property type="entry name" value="Protein kinase-like (PK-like)"/>
    <property type="match status" value="1"/>
</dbReference>
<dbReference type="GO" id="GO:0004672">
    <property type="term" value="F:protein kinase activity"/>
    <property type="evidence" value="ECO:0007669"/>
    <property type="project" value="InterPro"/>
</dbReference>
<evidence type="ECO:0000256" key="2">
    <source>
        <dbReference type="ARBA" id="ARBA00012483"/>
    </source>
</evidence>
<sequence length="210" mass="23861">MIDISGTEKFVLFPDLVSYTIGIVAQMHSDPCIIHGNSKPSKVLLDANFATKLKDLGIPSLVQQSLDSTGISTICNNPNERLEYVDPEYFVTGKLTPESDVYSFVVILLQLLTGRPLLGLVRDWEEYVSEIVTDIERTEPKKDSEQCQEESWLEEYNSRAVKMDFGQWVSPAHYEPEHEPPMVMVTSERSFSRHRDADLPLPPRLCRRCG</sequence>
<name>A0A445FS95_GLYSO</name>
<dbReference type="Proteomes" id="UP000289340">
    <property type="component" value="Chromosome 18"/>
</dbReference>
<dbReference type="InterPro" id="IPR000719">
    <property type="entry name" value="Prot_kinase_dom"/>
</dbReference>
<proteinExistence type="predicted"/>
<dbReference type="InterPro" id="IPR011009">
    <property type="entry name" value="Kinase-like_dom_sf"/>
</dbReference>
<dbReference type="PROSITE" id="PS50011">
    <property type="entry name" value="PROTEIN_KINASE_DOM"/>
    <property type="match status" value="1"/>
</dbReference>
<dbReference type="GO" id="GO:0005524">
    <property type="term" value="F:ATP binding"/>
    <property type="evidence" value="ECO:0007669"/>
    <property type="project" value="InterPro"/>
</dbReference>
<dbReference type="InterPro" id="IPR051348">
    <property type="entry name" value="U-box_ubiquitin_ligases"/>
</dbReference>
<dbReference type="EMBL" id="QZWG01000018">
    <property type="protein sequence ID" value="RZB51751.1"/>
    <property type="molecule type" value="Genomic_DNA"/>
</dbReference>
<dbReference type="PANTHER" id="PTHR45647:SF22">
    <property type="entry name" value="U-BOX DOMAIN-CONTAINING PROTEIN 32"/>
    <property type="match status" value="1"/>
</dbReference>
<dbReference type="Gene3D" id="1.10.510.10">
    <property type="entry name" value="Transferase(Phosphotransferase) domain 1"/>
    <property type="match status" value="1"/>
</dbReference>
<evidence type="ECO:0000256" key="3">
    <source>
        <dbReference type="ARBA" id="ARBA00022786"/>
    </source>
</evidence>
<dbReference type="GO" id="GO:0061630">
    <property type="term" value="F:ubiquitin protein ligase activity"/>
    <property type="evidence" value="ECO:0007669"/>
    <property type="project" value="UniProtKB-EC"/>
</dbReference>
<feature type="domain" description="Protein kinase" evidence="4">
    <location>
        <begin position="1"/>
        <end position="210"/>
    </location>
</feature>
<dbReference type="EC" id="2.3.2.27" evidence="2"/>
<dbReference type="AlphaFoldDB" id="A0A445FS95"/>